<dbReference type="PROSITE" id="PS51318">
    <property type="entry name" value="TAT"/>
    <property type="match status" value="1"/>
</dbReference>
<keyword evidence="2" id="KW-1185">Reference proteome</keyword>
<organism evidence="1 2">
    <name type="scientific">Tilletiopsis washingtonensis</name>
    <dbReference type="NCBI Taxonomy" id="58919"/>
    <lineage>
        <taxon>Eukaryota</taxon>
        <taxon>Fungi</taxon>
        <taxon>Dikarya</taxon>
        <taxon>Basidiomycota</taxon>
        <taxon>Ustilaginomycotina</taxon>
        <taxon>Exobasidiomycetes</taxon>
        <taxon>Entylomatales</taxon>
        <taxon>Entylomatales incertae sedis</taxon>
        <taxon>Tilletiopsis</taxon>
    </lineage>
</organism>
<sequence length="106" mass="11049">MPNTTLRRRAVTAAAAAAAAAARSTAQAQQRCDQRFHRGACTHQHAARVQRSALLKGAGGRGGVAGRLSLRAICRAASTWLCRFAAALRTSTHRSASSAPSQISPV</sequence>
<proteinExistence type="predicted"/>
<accession>A0A316Z1U8</accession>
<reference evidence="1 2" key="1">
    <citation type="journal article" date="2018" name="Mol. Biol. Evol.">
        <title>Broad Genomic Sampling Reveals a Smut Pathogenic Ancestry of the Fungal Clade Ustilaginomycotina.</title>
        <authorList>
            <person name="Kijpornyongpan T."/>
            <person name="Mondo S.J."/>
            <person name="Barry K."/>
            <person name="Sandor L."/>
            <person name="Lee J."/>
            <person name="Lipzen A."/>
            <person name="Pangilinan J."/>
            <person name="LaButti K."/>
            <person name="Hainaut M."/>
            <person name="Henrissat B."/>
            <person name="Grigoriev I.V."/>
            <person name="Spatafora J.W."/>
            <person name="Aime M.C."/>
        </authorList>
    </citation>
    <scope>NUCLEOTIDE SEQUENCE [LARGE SCALE GENOMIC DNA]</scope>
    <source>
        <strain evidence="1 2">MCA 4186</strain>
    </source>
</reference>
<evidence type="ECO:0000313" key="1">
    <source>
        <dbReference type="EMBL" id="PWN95757.1"/>
    </source>
</evidence>
<dbReference type="EMBL" id="KZ819302">
    <property type="protein sequence ID" value="PWN95757.1"/>
    <property type="molecule type" value="Genomic_DNA"/>
</dbReference>
<protein>
    <submittedName>
        <fullName evidence="1">Uncharacterized protein</fullName>
    </submittedName>
</protein>
<dbReference type="AlphaFoldDB" id="A0A316Z1U8"/>
<dbReference type="InterPro" id="IPR006311">
    <property type="entry name" value="TAT_signal"/>
</dbReference>
<evidence type="ECO:0000313" key="2">
    <source>
        <dbReference type="Proteomes" id="UP000245946"/>
    </source>
</evidence>
<gene>
    <name evidence="1" type="ORF">FA09DRAFT_331729</name>
</gene>
<name>A0A316Z1U8_9BASI</name>
<dbReference type="RefSeq" id="XP_025596036.1">
    <property type="nucleotide sequence ID" value="XM_025743156.1"/>
</dbReference>
<dbReference type="Proteomes" id="UP000245946">
    <property type="component" value="Unassembled WGS sequence"/>
</dbReference>
<dbReference type="GeneID" id="37270700"/>